<dbReference type="PANTHER" id="PTHR43156:SF2">
    <property type="entry name" value="STAGE II SPORULATION PROTEIN E"/>
    <property type="match status" value="1"/>
</dbReference>
<keyword evidence="5" id="KW-1185">Reference proteome</keyword>
<sequence length="542" mass="58754">MLNSALRRLRRRNAAEAGRPAPERPARAVAGDEAAPVDIAPNDPLLAYLQSASGAVDVETLELDSPALADLKAAGVKLAVPLVSQGELIGVLNLGPRRSEQEYSSDDRRLLDNLAAQAAPALRVGQLVRQQQAEARTRQRFEQELEVARLIQQNFLPKELPELSGWQVAACYQPAREVGGDFYDVIALADGQVGFVIGDVTDKGVPAALVMAATRSVLRASAQRLIEPGQVLERVNEHLCPDMPAKMFVTCLYGVLDPATGRFRFANAGHDLPYVKTAEGSVELRARGMPLGLMGGMTYEEHETLLAPGDSLLLHSDGIVEAHDPQGQMFGFPRLKELVARYPGGGELIELVLADLHAHTGPGAEQEDDITMVVLQREPTRSESPNGRIGPRLLAEFEVPSVEGNERLALERVAGLVAPLGLPATRLRRLETAVAEATMNAMEHGNSYRADRPVTVRVYGEPRQVRVEVADLGGDRPAPGETEVPDLEAKLAGRQRPRGWGLFLIKNMVDEARETSAGERHVVELVMHLEPVPEKGADDDDT</sequence>
<dbReference type="SUPFAM" id="SSF81606">
    <property type="entry name" value="PP2C-like"/>
    <property type="match status" value="1"/>
</dbReference>
<dbReference type="EMBL" id="JAASRO010000001">
    <property type="protein sequence ID" value="NIK57791.1"/>
    <property type="molecule type" value="Genomic_DNA"/>
</dbReference>
<dbReference type="Gene3D" id="3.60.40.10">
    <property type="entry name" value="PPM-type phosphatase domain"/>
    <property type="match status" value="1"/>
</dbReference>
<dbReference type="InterPro" id="IPR029016">
    <property type="entry name" value="GAF-like_dom_sf"/>
</dbReference>
<dbReference type="CDD" id="cd16936">
    <property type="entry name" value="HATPase_RsbW-like"/>
    <property type="match status" value="1"/>
</dbReference>
<evidence type="ECO:0000313" key="5">
    <source>
        <dbReference type="Proteomes" id="UP000555407"/>
    </source>
</evidence>
<gene>
    <name evidence="4" type="ORF">BJY22_003508</name>
</gene>
<evidence type="ECO:0000256" key="1">
    <source>
        <dbReference type="ARBA" id="ARBA00022801"/>
    </source>
</evidence>
<keyword evidence="1" id="KW-0378">Hydrolase</keyword>
<dbReference type="SUPFAM" id="SSF55781">
    <property type="entry name" value="GAF domain-like"/>
    <property type="match status" value="1"/>
</dbReference>
<feature type="domain" description="PPM-type phosphatase" evidence="3">
    <location>
        <begin position="163"/>
        <end position="377"/>
    </location>
</feature>
<dbReference type="InterPro" id="IPR003594">
    <property type="entry name" value="HATPase_dom"/>
</dbReference>
<evidence type="ECO:0000256" key="2">
    <source>
        <dbReference type="SAM" id="MobiDB-lite"/>
    </source>
</evidence>
<dbReference type="Pfam" id="PF13185">
    <property type="entry name" value="GAF_2"/>
    <property type="match status" value="1"/>
</dbReference>
<dbReference type="AlphaFoldDB" id="A0A7X5VAS3"/>
<accession>A0A7X5VAS3</accession>
<dbReference type="SMART" id="SM00331">
    <property type="entry name" value="PP2C_SIG"/>
    <property type="match status" value="1"/>
</dbReference>
<proteinExistence type="predicted"/>
<feature type="region of interest" description="Disordered" evidence="2">
    <location>
        <begin position="11"/>
        <end position="35"/>
    </location>
</feature>
<dbReference type="Pfam" id="PF07228">
    <property type="entry name" value="SpoIIE"/>
    <property type="match status" value="1"/>
</dbReference>
<evidence type="ECO:0000313" key="4">
    <source>
        <dbReference type="EMBL" id="NIK57791.1"/>
    </source>
</evidence>
<protein>
    <submittedName>
        <fullName evidence="4">Serine phosphatase RsbU (Regulator of sigma subunit)/anti-sigma regulatory factor (Ser/Thr protein kinase)</fullName>
    </submittedName>
</protein>
<evidence type="ECO:0000259" key="3">
    <source>
        <dbReference type="SMART" id="SM00331"/>
    </source>
</evidence>
<dbReference type="InterPro" id="IPR052016">
    <property type="entry name" value="Bact_Sigma-Reg"/>
</dbReference>
<dbReference type="InterPro" id="IPR036457">
    <property type="entry name" value="PPM-type-like_dom_sf"/>
</dbReference>
<dbReference type="Gene3D" id="3.30.450.40">
    <property type="match status" value="1"/>
</dbReference>
<dbReference type="Proteomes" id="UP000555407">
    <property type="component" value="Unassembled WGS sequence"/>
</dbReference>
<name>A0A7X5VAS3_9ACTN</name>
<dbReference type="InterPro" id="IPR036890">
    <property type="entry name" value="HATPase_C_sf"/>
</dbReference>
<comment type="caution">
    <text evidence="4">The sequence shown here is derived from an EMBL/GenBank/DDBJ whole genome shotgun (WGS) entry which is preliminary data.</text>
</comment>
<dbReference type="PANTHER" id="PTHR43156">
    <property type="entry name" value="STAGE II SPORULATION PROTEIN E-RELATED"/>
    <property type="match status" value="1"/>
</dbReference>
<dbReference type="GO" id="GO:0016791">
    <property type="term" value="F:phosphatase activity"/>
    <property type="evidence" value="ECO:0007669"/>
    <property type="project" value="TreeGrafter"/>
</dbReference>
<dbReference type="InterPro" id="IPR003018">
    <property type="entry name" value="GAF"/>
</dbReference>
<organism evidence="4 5">
    <name type="scientific">Kribbella shirazensis</name>
    <dbReference type="NCBI Taxonomy" id="1105143"/>
    <lineage>
        <taxon>Bacteria</taxon>
        <taxon>Bacillati</taxon>
        <taxon>Actinomycetota</taxon>
        <taxon>Actinomycetes</taxon>
        <taxon>Propionibacteriales</taxon>
        <taxon>Kribbellaceae</taxon>
        <taxon>Kribbella</taxon>
    </lineage>
</organism>
<dbReference type="InterPro" id="IPR001932">
    <property type="entry name" value="PPM-type_phosphatase-like_dom"/>
</dbReference>
<dbReference type="RefSeq" id="WP_167208130.1">
    <property type="nucleotide sequence ID" value="NZ_JAASRO010000001.1"/>
</dbReference>
<dbReference type="Pfam" id="PF13581">
    <property type="entry name" value="HATPase_c_2"/>
    <property type="match status" value="1"/>
</dbReference>
<reference evidence="4 5" key="1">
    <citation type="submission" date="2020-03" db="EMBL/GenBank/DDBJ databases">
        <title>Sequencing the genomes of 1000 actinobacteria strains.</title>
        <authorList>
            <person name="Klenk H.-P."/>
        </authorList>
    </citation>
    <scope>NUCLEOTIDE SEQUENCE [LARGE SCALE GENOMIC DNA]</scope>
    <source>
        <strain evidence="4 5">DSM 45490</strain>
    </source>
</reference>
<dbReference type="SUPFAM" id="SSF55874">
    <property type="entry name" value="ATPase domain of HSP90 chaperone/DNA topoisomerase II/histidine kinase"/>
    <property type="match status" value="1"/>
</dbReference>
<dbReference type="Gene3D" id="3.30.565.10">
    <property type="entry name" value="Histidine kinase-like ATPase, C-terminal domain"/>
    <property type="match status" value="1"/>
</dbReference>